<keyword evidence="4" id="KW-1185">Reference proteome</keyword>
<protein>
    <recommendedName>
        <fullName evidence="5">CopL family metal-binding regulatory protein</fullName>
    </recommendedName>
</protein>
<evidence type="ECO:0000256" key="1">
    <source>
        <dbReference type="SAM" id="MobiDB-lite"/>
    </source>
</evidence>
<feature type="region of interest" description="Disordered" evidence="1">
    <location>
        <begin position="102"/>
        <end position="125"/>
    </location>
</feature>
<reference evidence="3 4" key="1">
    <citation type="submission" date="2019-09" db="EMBL/GenBank/DDBJ databases">
        <authorList>
            <person name="Chen X.-Y."/>
        </authorList>
    </citation>
    <scope>NUCLEOTIDE SEQUENCE [LARGE SCALE GENOMIC DNA]</scope>
    <source>
        <strain evidence="3 4">NY5</strain>
    </source>
</reference>
<keyword evidence="2" id="KW-0732">Signal</keyword>
<dbReference type="RefSeq" id="WP_149609831.1">
    <property type="nucleotide sequence ID" value="NZ_VTUX01000001.1"/>
</dbReference>
<sequence>MSRIAVKSLALICALTLCLQGVTGVSMPCTTSTPVNQPEMSHHAHHDAATAAETLHAGHAVDDSATATSCCDGGYCSQGGCVSLVALLQTALAVAGQPLRPELTAAPSPHLTGTLSTPYRPPALA</sequence>
<comment type="caution">
    <text evidence="3">The sequence shown here is derived from an EMBL/GenBank/DDBJ whole genome shotgun (WGS) entry which is preliminary data.</text>
</comment>
<dbReference type="Proteomes" id="UP000323708">
    <property type="component" value="Unassembled WGS sequence"/>
</dbReference>
<gene>
    <name evidence="3" type="ORF">F0M18_02725</name>
</gene>
<evidence type="ECO:0008006" key="5">
    <source>
        <dbReference type="Google" id="ProtNLM"/>
    </source>
</evidence>
<feature type="chain" id="PRO_5022970977" description="CopL family metal-binding regulatory protein" evidence="2">
    <location>
        <begin position="29"/>
        <end position="125"/>
    </location>
</feature>
<organism evidence="3 4">
    <name type="scientific">Pseudohalioglobus sediminis</name>
    <dbReference type="NCBI Taxonomy" id="2606449"/>
    <lineage>
        <taxon>Bacteria</taxon>
        <taxon>Pseudomonadati</taxon>
        <taxon>Pseudomonadota</taxon>
        <taxon>Gammaproteobacteria</taxon>
        <taxon>Cellvibrionales</taxon>
        <taxon>Halieaceae</taxon>
        <taxon>Pseudohalioglobus</taxon>
    </lineage>
</organism>
<accession>A0A5B0X548</accession>
<evidence type="ECO:0000256" key="2">
    <source>
        <dbReference type="SAM" id="SignalP"/>
    </source>
</evidence>
<evidence type="ECO:0000313" key="4">
    <source>
        <dbReference type="Proteomes" id="UP000323708"/>
    </source>
</evidence>
<feature type="signal peptide" evidence="2">
    <location>
        <begin position="1"/>
        <end position="28"/>
    </location>
</feature>
<proteinExistence type="predicted"/>
<dbReference type="AlphaFoldDB" id="A0A5B0X548"/>
<evidence type="ECO:0000313" key="3">
    <source>
        <dbReference type="EMBL" id="KAA1194362.1"/>
    </source>
</evidence>
<dbReference type="EMBL" id="VTUX01000001">
    <property type="protein sequence ID" value="KAA1194362.1"/>
    <property type="molecule type" value="Genomic_DNA"/>
</dbReference>
<name>A0A5B0X548_9GAMM</name>